<keyword evidence="2" id="KW-1185">Reference proteome</keyword>
<organism evidence="1 2">
    <name type="scientific">Halobacillus karajensis</name>
    <dbReference type="NCBI Taxonomy" id="195088"/>
    <lineage>
        <taxon>Bacteria</taxon>
        <taxon>Bacillati</taxon>
        <taxon>Bacillota</taxon>
        <taxon>Bacilli</taxon>
        <taxon>Bacillales</taxon>
        <taxon>Bacillaceae</taxon>
        <taxon>Halobacillus</taxon>
    </lineage>
</organism>
<evidence type="ECO:0000313" key="2">
    <source>
        <dbReference type="Proteomes" id="UP000028868"/>
    </source>
</evidence>
<comment type="caution">
    <text evidence="1">The sequence shown here is derived from an EMBL/GenBank/DDBJ whole genome shotgun (WGS) entry which is preliminary data.</text>
</comment>
<evidence type="ECO:0000313" key="1">
    <source>
        <dbReference type="EMBL" id="CDQ23772.1"/>
    </source>
</evidence>
<name>A0A024P602_9BACI</name>
<dbReference type="EMBL" id="CCDI010000002">
    <property type="protein sequence ID" value="CDQ23772.1"/>
    <property type="molecule type" value="Genomic_DNA"/>
</dbReference>
<protein>
    <submittedName>
        <fullName evidence="1">Uncharacterized protein</fullName>
    </submittedName>
</protein>
<proteinExistence type="predicted"/>
<gene>
    <name evidence="1" type="ORF">BN983_02023</name>
</gene>
<reference evidence="1 2" key="2">
    <citation type="submission" date="2014-05" db="EMBL/GenBank/DDBJ databases">
        <title>Draft genome sequence of Halobacillus karajensis HK-03.</title>
        <authorList>
            <person name="Khelaifia S."/>
            <person name="Croce O."/>
            <person name="Lagier J.C."/>
            <person name="Raoult D."/>
        </authorList>
    </citation>
    <scope>NUCLEOTIDE SEQUENCE [LARGE SCALE GENOMIC DNA]</scope>
    <source>
        <strain evidence="1 2">HD-03</strain>
    </source>
</reference>
<reference evidence="2" key="1">
    <citation type="submission" date="2014-03" db="EMBL/GenBank/DDBJ databases">
        <authorList>
            <person name="Urmite Genomes U."/>
        </authorList>
    </citation>
    <scope>NUCLEOTIDE SEQUENCE [LARGE SCALE GENOMIC DNA]</scope>
    <source>
        <strain evidence="2">HD-03</strain>
    </source>
</reference>
<sequence length="43" mass="5037">MYLDDLKEEVTFGKSPPYRDKKQVEHIGDHPFILKVKGEYLDG</sequence>
<accession>A0A024P602</accession>
<dbReference type="Proteomes" id="UP000028868">
    <property type="component" value="Unassembled WGS sequence"/>
</dbReference>
<dbReference type="AlphaFoldDB" id="A0A024P602"/>